<dbReference type="PANTHER" id="PTHR42747">
    <property type="entry name" value="NITRONATE MONOOXYGENASE-RELATED"/>
    <property type="match status" value="1"/>
</dbReference>
<gene>
    <name evidence="8" type="ORF">ZYGM_002937</name>
</gene>
<dbReference type="FunFam" id="3.20.20.70:FF:000154">
    <property type="entry name" value="Probable nitronate monooxygenase"/>
    <property type="match status" value="1"/>
</dbReference>
<keyword evidence="5" id="KW-0547">Nucleotide-binding</keyword>
<organism evidence="8 9">
    <name type="scientific">Zygosaccharomyces mellis</name>
    <dbReference type="NCBI Taxonomy" id="42258"/>
    <lineage>
        <taxon>Eukaryota</taxon>
        <taxon>Fungi</taxon>
        <taxon>Dikarya</taxon>
        <taxon>Ascomycota</taxon>
        <taxon>Saccharomycotina</taxon>
        <taxon>Saccharomycetes</taxon>
        <taxon>Saccharomycetales</taxon>
        <taxon>Saccharomycetaceae</taxon>
        <taxon>Zygosaccharomyces</taxon>
    </lineage>
</organism>
<dbReference type="CDD" id="cd04730">
    <property type="entry name" value="NPD_like"/>
    <property type="match status" value="1"/>
</dbReference>
<proteinExistence type="inferred from homology"/>
<dbReference type="EMBL" id="BIMX01000005">
    <property type="protein sequence ID" value="GCE98451.1"/>
    <property type="molecule type" value="Genomic_DNA"/>
</dbReference>
<evidence type="ECO:0000256" key="1">
    <source>
        <dbReference type="ARBA" id="ARBA00001917"/>
    </source>
</evidence>
<dbReference type="PROSITE" id="PS00912">
    <property type="entry name" value="DHODEHASE_2"/>
    <property type="match status" value="1"/>
</dbReference>
<dbReference type="GO" id="GO:0006207">
    <property type="term" value="P:'de novo' pyrimidine nucleobase biosynthetic process"/>
    <property type="evidence" value="ECO:0007669"/>
    <property type="project" value="InterPro"/>
</dbReference>
<dbReference type="GO" id="GO:0018580">
    <property type="term" value="F:nitronate monooxygenase activity"/>
    <property type="evidence" value="ECO:0007669"/>
    <property type="project" value="InterPro"/>
</dbReference>
<accession>A0A4C2E3G1</accession>
<evidence type="ECO:0000256" key="5">
    <source>
        <dbReference type="ARBA" id="ARBA00022741"/>
    </source>
</evidence>
<comment type="similarity">
    <text evidence="2">Belongs to the nitronate monooxygenase family. NMO class I subfamily.</text>
</comment>
<name>A0A4C2E3G1_9SACH</name>
<comment type="cofactor">
    <cofactor evidence="1">
        <name>FMN</name>
        <dbReference type="ChEBI" id="CHEBI:58210"/>
    </cofactor>
</comment>
<evidence type="ECO:0000256" key="6">
    <source>
        <dbReference type="ARBA" id="ARBA00023002"/>
    </source>
</evidence>
<dbReference type="PANTHER" id="PTHR42747:SF3">
    <property type="entry name" value="NITRONATE MONOOXYGENASE-RELATED"/>
    <property type="match status" value="1"/>
</dbReference>
<dbReference type="GO" id="GO:0016627">
    <property type="term" value="F:oxidoreductase activity, acting on the CH-CH group of donors"/>
    <property type="evidence" value="ECO:0007669"/>
    <property type="project" value="InterPro"/>
</dbReference>
<dbReference type="Pfam" id="PF03060">
    <property type="entry name" value="NMO"/>
    <property type="match status" value="1"/>
</dbReference>
<keyword evidence="4" id="KW-0288">FMN</keyword>
<dbReference type="InterPro" id="IPR013785">
    <property type="entry name" value="Aldolase_TIM"/>
</dbReference>
<dbReference type="SUPFAM" id="SSF51412">
    <property type="entry name" value="Inosine monophosphate dehydrogenase (IMPDH)"/>
    <property type="match status" value="1"/>
</dbReference>
<keyword evidence="6" id="KW-0560">Oxidoreductase</keyword>
<evidence type="ECO:0000256" key="2">
    <source>
        <dbReference type="ARBA" id="ARBA00009881"/>
    </source>
</evidence>
<evidence type="ECO:0000256" key="7">
    <source>
        <dbReference type="ARBA" id="ARBA00023033"/>
    </source>
</evidence>
<dbReference type="InterPro" id="IPR004136">
    <property type="entry name" value="NMO"/>
</dbReference>
<keyword evidence="9" id="KW-1185">Reference proteome</keyword>
<dbReference type="AlphaFoldDB" id="A0A4C2E3G1"/>
<evidence type="ECO:0000313" key="9">
    <source>
        <dbReference type="Proteomes" id="UP000301737"/>
    </source>
</evidence>
<protein>
    <submittedName>
        <fullName evidence="8">Uncharacterized protein</fullName>
    </submittedName>
</protein>
<dbReference type="GO" id="GO:0000166">
    <property type="term" value="F:nucleotide binding"/>
    <property type="evidence" value="ECO:0007669"/>
    <property type="project" value="UniProtKB-KW"/>
</dbReference>
<sequence length="331" mass="36086">MAGVSTPKLAASVSNAGGLGMLGIGSSKANNARKMILETRKLTQRPFGVNVFCHNPPIRDPIREEQWLRYLNPLFESLGTKRPAGMEEPYKSFLQDRTMLETLLELRPDVVTFHFGVPPPDTVRMLREVGIYTMGTATNIQEALVVQKFGIDSIVAQGIEAGGHRGKFDPNVKDEQWSTMVLVRMLAQEMKIPIVAAGGIMDGHIAKAMMNVGASAVQLGTAYILCPESGANDGYREDLKSARNQSTHCTSAFSGRPARSITNDFIRYCSTLDTPPTAAYPLAYDVSKRLHAAEPKGQYKYAPHWAGQGAPLAREMGAGDLTKLIAQEMGF</sequence>
<keyword evidence="3" id="KW-0285">Flavoprotein</keyword>
<reference evidence="8 9" key="1">
    <citation type="submission" date="2019-01" db="EMBL/GenBank/DDBJ databases">
        <title>Draft Genome Sequencing of Zygosaccharomyces mellis Ca-7.</title>
        <authorList>
            <person name="Shiwa Y."/>
            <person name="Kanesaki Y."/>
            <person name="Ishige T."/>
            <person name="Mura K."/>
            <person name="Hori T."/>
            <person name="Tamura T."/>
        </authorList>
    </citation>
    <scope>NUCLEOTIDE SEQUENCE [LARGE SCALE GENOMIC DNA]</scope>
    <source>
        <strain evidence="8 9">Ca-7</strain>
    </source>
</reference>
<evidence type="ECO:0000313" key="8">
    <source>
        <dbReference type="EMBL" id="GCE98451.1"/>
    </source>
</evidence>
<dbReference type="Proteomes" id="UP000301737">
    <property type="component" value="Unassembled WGS sequence"/>
</dbReference>
<dbReference type="Gene3D" id="3.20.20.70">
    <property type="entry name" value="Aldolase class I"/>
    <property type="match status" value="1"/>
</dbReference>
<keyword evidence="7" id="KW-0503">Monooxygenase</keyword>
<evidence type="ECO:0000256" key="3">
    <source>
        <dbReference type="ARBA" id="ARBA00022630"/>
    </source>
</evidence>
<comment type="caution">
    <text evidence="8">The sequence shown here is derived from an EMBL/GenBank/DDBJ whole genome shotgun (WGS) entry which is preliminary data.</text>
</comment>
<evidence type="ECO:0000256" key="4">
    <source>
        <dbReference type="ARBA" id="ARBA00022643"/>
    </source>
</evidence>
<dbReference type="OrthoDB" id="10265891at2759"/>
<dbReference type="InterPro" id="IPR001295">
    <property type="entry name" value="Dihydroorotate_DH_CS"/>
</dbReference>